<dbReference type="Proteomes" id="UP001176941">
    <property type="component" value="Chromosome 5"/>
</dbReference>
<reference evidence="1" key="1">
    <citation type="submission" date="2023-04" db="EMBL/GenBank/DDBJ databases">
        <authorList>
            <consortium name="ELIXIR-Norway"/>
        </authorList>
    </citation>
    <scope>NUCLEOTIDE SEQUENCE [LARGE SCALE GENOMIC DNA]</scope>
</reference>
<accession>A0ABN8ZNL5</accession>
<dbReference type="EMBL" id="OX459941">
    <property type="protein sequence ID" value="CAI9175532.1"/>
    <property type="molecule type" value="Genomic_DNA"/>
</dbReference>
<keyword evidence="2" id="KW-1185">Reference proteome</keyword>
<evidence type="ECO:0000313" key="2">
    <source>
        <dbReference type="Proteomes" id="UP001176941"/>
    </source>
</evidence>
<proteinExistence type="predicted"/>
<protein>
    <submittedName>
        <fullName evidence="1">Uncharacterized protein</fullName>
    </submittedName>
</protein>
<evidence type="ECO:0000313" key="1">
    <source>
        <dbReference type="EMBL" id="CAI9175532.1"/>
    </source>
</evidence>
<sequence length="117" mass="12692">MKLRDTVDALKVTDIGSWQVCVHPSGRGLWKQTLSVHLHAAHIPAHDPFGGSEKHGAADILASWAAEVVMSVQHSSLLQCHLHISICSSMQACVSVFHFLHFASHLIPLTSGLTLIL</sequence>
<name>A0ABN8ZNL5_RANTA</name>
<gene>
    <name evidence="1" type="ORF">MRATA1EN1_LOCUS24494</name>
</gene>
<organism evidence="1 2">
    <name type="scientific">Rangifer tarandus platyrhynchus</name>
    <name type="common">Svalbard reindeer</name>
    <dbReference type="NCBI Taxonomy" id="3082113"/>
    <lineage>
        <taxon>Eukaryota</taxon>
        <taxon>Metazoa</taxon>
        <taxon>Chordata</taxon>
        <taxon>Craniata</taxon>
        <taxon>Vertebrata</taxon>
        <taxon>Euteleostomi</taxon>
        <taxon>Mammalia</taxon>
        <taxon>Eutheria</taxon>
        <taxon>Laurasiatheria</taxon>
        <taxon>Artiodactyla</taxon>
        <taxon>Ruminantia</taxon>
        <taxon>Pecora</taxon>
        <taxon>Cervidae</taxon>
        <taxon>Odocoileinae</taxon>
        <taxon>Rangifer</taxon>
    </lineage>
</organism>